<organism evidence="1 2">
    <name type="scientific">Acaulospora colombiana</name>
    <dbReference type="NCBI Taxonomy" id="27376"/>
    <lineage>
        <taxon>Eukaryota</taxon>
        <taxon>Fungi</taxon>
        <taxon>Fungi incertae sedis</taxon>
        <taxon>Mucoromycota</taxon>
        <taxon>Glomeromycotina</taxon>
        <taxon>Glomeromycetes</taxon>
        <taxon>Diversisporales</taxon>
        <taxon>Acaulosporaceae</taxon>
        <taxon>Acaulospora</taxon>
    </lineage>
</organism>
<sequence length="174" mass="19958">GLDEEEARNIFLEITEAVRYLHNDMRLVHKDIKLDNILLDKEQTWKLCDFGLTEFQNDANGFGDLSSSDDIAGGSLAYCPPEQIRSKAPLKDPSVDVWSLGVVLYAMVTGQLPFMDDFEPRLQHKIINGRYDETPLYDVGASDELRDLLKGMFRTKPVDRLNITQVLEHKWCQR</sequence>
<proteinExistence type="predicted"/>
<reference evidence="1" key="1">
    <citation type="submission" date="2021-06" db="EMBL/GenBank/DDBJ databases">
        <authorList>
            <person name="Kallberg Y."/>
            <person name="Tangrot J."/>
            <person name="Rosling A."/>
        </authorList>
    </citation>
    <scope>NUCLEOTIDE SEQUENCE</scope>
    <source>
        <strain evidence="1">CL356</strain>
    </source>
</reference>
<protein>
    <submittedName>
        <fullName evidence="1">1163_t:CDS:1</fullName>
    </submittedName>
</protein>
<name>A0ACA9N2S2_9GLOM</name>
<comment type="caution">
    <text evidence="1">The sequence shown here is derived from an EMBL/GenBank/DDBJ whole genome shotgun (WGS) entry which is preliminary data.</text>
</comment>
<gene>
    <name evidence="1" type="ORF">ACOLOM_LOCUS7554</name>
</gene>
<evidence type="ECO:0000313" key="1">
    <source>
        <dbReference type="EMBL" id="CAG8628352.1"/>
    </source>
</evidence>
<dbReference type="Proteomes" id="UP000789525">
    <property type="component" value="Unassembled WGS sequence"/>
</dbReference>
<evidence type="ECO:0000313" key="2">
    <source>
        <dbReference type="Proteomes" id="UP000789525"/>
    </source>
</evidence>
<feature type="non-terminal residue" evidence="1">
    <location>
        <position position="1"/>
    </location>
</feature>
<accession>A0ACA9N2S2</accession>
<dbReference type="EMBL" id="CAJVPT010017699">
    <property type="protein sequence ID" value="CAG8628352.1"/>
    <property type="molecule type" value="Genomic_DNA"/>
</dbReference>
<keyword evidence="2" id="KW-1185">Reference proteome</keyword>